<gene>
    <name evidence="3" type="ORF">B1H18_25065</name>
</gene>
<evidence type="ECO:0000259" key="2">
    <source>
        <dbReference type="PROSITE" id="PS50801"/>
    </source>
</evidence>
<dbReference type="InterPro" id="IPR058548">
    <property type="entry name" value="MlaB-like_STAS"/>
</dbReference>
<accession>A0A1V4A438</accession>
<comment type="caution">
    <text evidence="3">The sequence shown here is derived from an EMBL/GenBank/DDBJ whole genome shotgun (WGS) entry which is preliminary data.</text>
</comment>
<evidence type="ECO:0000313" key="4">
    <source>
        <dbReference type="Proteomes" id="UP000190539"/>
    </source>
</evidence>
<dbReference type="SUPFAM" id="SSF52091">
    <property type="entry name" value="SpoIIaa-like"/>
    <property type="match status" value="1"/>
</dbReference>
<protein>
    <recommendedName>
        <fullName evidence="2">STAS domain-containing protein</fullName>
    </recommendedName>
</protein>
<dbReference type="Proteomes" id="UP000190539">
    <property type="component" value="Unassembled WGS sequence"/>
</dbReference>
<name>A0A1V4A438_9ACTN</name>
<reference evidence="3 4" key="1">
    <citation type="submission" date="2017-02" db="EMBL/GenBank/DDBJ databases">
        <title>Draft Genome Sequence of Streptomyces tsukubaensis F601, a Producer of the immunosuppressant tacrolimus FK506.</title>
        <authorList>
            <person name="Zong G."/>
            <person name="Zhong C."/>
            <person name="Fu J."/>
            <person name="Qin R."/>
            <person name="Cao G."/>
        </authorList>
    </citation>
    <scope>NUCLEOTIDE SEQUENCE [LARGE SCALE GENOMIC DNA]</scope>
    <source>
        <strain evidence="3 4">F601</strain>
    </source>
</reference>
<dbReference type="STRING" id="83656.B1H18_25065"/>
<feature type="compositionally biased region" description="Low complexity" evidence="1">
    <location>
        <begin position="146"/>
        <end position="165"/>
    </location>
</feature>
<evidence type="ECO:0000313" key="3">
    <source>
        <dbReference type="EMBL" id="OON74373.1"/>
    </source>
</evidence>
<proteinExistence type="predicted"/>
<organism evidence="3 4">
    <name type="scientific">Streptomyces tsukubensis</name>
    <dbReference type="NCBI Taxonomy" id="83656"/>
    <lineage>
        <taxon>Bacteria</taxon>
        <taxon>Bacillati</taxon>
        <taxon>Actinomycetota</taxon>
        <taxon>Actinomycetes</taxon>
        <taxon>Kitasatosporales</taxon>
        <taxon>Streptomycetaceae</taxon>
        <taxon>Streptomyces</taxon>
    </lineage>
</organism>
<dbReference type="PROSITE" id="PS50801">
    <property type="entry name" value="STAS"/>
    <property type="match status" value="1"/>
</dbReference>
<feature type="compositionally biased region" description="Pro residues" evidence="1">
    <location>
        <begin position="127"/>
        <end position="143"/>
    </location>
</feature>
<dbReference type="EMBL" id="MVFC01000027">
    <property type="protein sequence ID" value="OON74373.1"/>
    <property type="molecule type" value="Genomic_DNA"/>
</dbReference>
<dbReference type="Pfam" id="PF13466">
    <property type="entry name" value="STAS_2"/>
    <property type="match status" value="1"/>
</dbReference>
<dbReference type="Gene3D" id="3.30.750.24">
    <property type="entry name" value="STAS domain"/>
    <property type="match status" value="1"/>
</dbReference>
<dbReference type="AlphaFoldDB" id="A0A1V4A438"/>
<keyword evidence="4" id="KW-1185">Reference proteome</keyword>
<feature type="domain" description="STAS" evidence="2">
    <location>
        <begin position="9"/>
        <end position="95"/>
    </location>
</feature>
<dbReference type="InterPro" id="IPR036513">
    <property type="entry name" value="STAS_dom_sf"/>
</dbReference>
<feature type="region of interest" description="Disordered" evidence="1">
    <location>
        <begin position="116"/>
        <end position="165"/>
    </location>
</feature>
<sequence>MGLLYVTTDDTTTLILTGPVRDTDVPHLCDRLARTTLGAPDADEIICDVTALTTADLATVNALARLRLTAQRLGYHLTLRGPSHELRFLLGLVGLSLLEETGTGTGTRAGTRAVAETGTVAGAGLPGPSPAPAPSPPRPPAGPGPAGRTTGRSRTSPTAGREGPG</sequence>
<dbReference type="InterPro" id="IPR002645">
    <property type="entry name" value="STAS_dom"/>
</dbReference>
<evidence type="ECO:0000256" key="1">
    <source>
        <dbReference type="SAM" id="MobiDB-lite"/>
    </source>
</evidence>